<keyword evidence="6" id="KW-0249">Electron transport</keyword>
<evidence type="ECO:0000256" key="5">
    <source>
        <dbReference type="ARBA" id="ARBA00023014"/>
    </source>
</evidence>
<dbReference type="NCBIfam" id="NF008434">
    <property type="entry name" value="PRK11274.1"/>
    <property type="match status" value="1"/>
</dbReference>
<feature type="domain" description="4Fe-4S ferredoxin-type" evidence="7">
    <location>
        <begin position="14"/>
        <end position="46"/>
    </location>
</feature>
<comment type="catalytic activity">
    <reaction evidence="6">
        <text>(R)-lactate + A = pyruvate + AH2</text>
        <dbReference type="Rhea" id="RHEA:15089"/>
        <dbReference type="ChEBI" id="CHEBI:13193"/>
        <dbReference type="ChEBI" id="CHEBI:15361"/>
        <dbReference type="ChEBI" id="CHEBI:16004"/>
        <dbReference type="ChEBI" id="CHEBI:17499"/>
    </reaction>
</comment>
<keyword evidence="6" id="KW-0813">Transport</keyword>
<dbReference type="GO" id="GO:0051539">
    <property type="term" value="F:4 iron, 4 sulfur cluster binding"/>
    <property type="evidence" value="ECO:0007669"/>
    <property type="project" value="UniProtKB-UniRule"/>
</dbReference>
<keyword evidence="1 6" id="KW-0004">4Fe-4S</keyword>
<keyword evidence="4 6" id="KW-0408">Iron</keyword>
<name>A0A3N1Y0N7_9GAMM</name>
<keyword evidence="9" id="KW-1185">Reference proteome</keyword>
<organism evidence="8 9">
    <name type="scientific">Inmirania thermothiophila</name>
    <dbReference type="NCBI Taxonomy" id="1750597"/>
    <lineage>
        <taxon>Bacteria</taxon>
        <taxon>Pseudomonadati</taxon>
        <taxon>Pseudomonadota</taxon>
        <taxon>Gammaproteobacteria</taxon>
        <taxon>Chromatiales</taxon>
        <taxon>Ectothiorhodospiraceae</taxon>
        <taxon>Inmirania</taxon>
    </lineage>
</organism>
<dbReference type="Proteomes" id="UP000276634">
    <property type="component" value="Unassembled WGS sequence"/>
</dbReference>
<comment type="cofactor">
    <cofactor evidence="6">
        <name>[4Fe-4S] cluster</name>
        <dbReference type="ChEBI" id="CHEBI:49883"/>
    </cofactor>
    <text evidence="6">Binds 2 [4Fe-4S] clusters.</text>
</comment>
<dbReference type="InterPro" id="IPR012257">
    <property type="entry name" value="Glc_ox_4Fe-4S"/>
</dbReference>
<dbReference type="InterPro" id="IPR017900">
    <property type="entry name" value="4Fe4S_Fe_S_CS"/>
</dbReference>
<keyword evidence="5 6" id="KW-0411">Iron-sulfur</keyword>
<dbReference type="PANTHER" id="PTHR32479:SF17">
    <property type="entry name" value="GLYCOLATE OXIDASE IRON-SULFUR SUBUNIT"/>
    <property type="match status" value="1"/>
</dbReference>
<evidence type="ECO:0000313" key="9">
    <source>
        <dbReference type="Proteomes" id="UP000276634"/>
    </source>
</evidence>
<evidence type="ECO:0000259" key="7">
    <source>
        <dbReference type="PROSITE" id="PS51379"/>
    </source>
</evidence>
<dbReference type="EMBL" id="RJVI01000002">
    <property type="protein sequence ID" value="ROR32403.1"/>
    <property type="molecule type" value="Genomic_DNA"/>
</dbReference>
<proteinExistence type="predicted"/>
<dbReference type="Pfam" id="PF02754">
    <property type="entry name" value="CCG"/>
    <property type="match status" value="2"/>
</dbReference>
<dbReference type="InterPro" id="IPR009051">
    <property type="entry name" value="Helical_ferredxn"/>
</dbReference>
<dbReference type="PROSITE" id="PS51379">
    <property type="entry name" value="4FE4S_FER_2"/>
    <property type="match status" value="2"/>
</dbReference>
<dbReference type="PANTHER" id="PTHR32479">
    <property type="entry name" value="GLYCOLATE OXIDASE IRON-SULFUR SUBUNIT"/>
    <property type="match status" value="1"/>
</dbReference>
<evidence type="ECO:0000256" key="3">
    <source>
        <dbReference type="ARBA" id="ARBA00022737"/>
    </source>
</evidence>
<comment type="caution">
    <text evidence="8">The sequence shown here is derived from an EMBL/GenBank/DDBJ whole genome shotgun (WGS) entry which is preliminary data.</text>
</comment>
<keyword evidence="2 6" id="KW-0479">Metal-binding</keyword>
<dbReference type="RefSeq" id="WP_123401346.1">
    <property type="nucleotide sequence ID" value="NZ_RJVI01000002.1"/>
</dbReference>
<dbReference type="EC" id="1.1.99.14" evidence="6"/>
<evidence type="ECO:0000256" key="1">
    <source>
        <dbReference type="ARBA" id="ARBA00022485"/>
    </source>
</evidence>
<gene>
    <name evidence="8" type="ORF">EDC57_1603</name>
</gene>
<keyword evidence="3" id="KW-0677">Repeat</keyword>
<dbReference type="PROSITE" id="PS00198">
    <property type="entry name" value="4FE4S_FER_1"/>
    <property type="match status" value="1"/>
</dbReference>
<protein>
    <recommendedName>
        <fullName evidence="6">Glycolate oxidase iron-sulfur subunit</fullName>
        <ecNumber evidence="6">1.1.99.14</ecNumber>
    </recommendedName>
</protein>
<evidence type="ECO:0000313" key="8">
    <source>
        <dbReference type="EMBL" id="ROR32403.1"/>
    </source>
</evidence>
<dbReference type="GO" id="GO:0019154">
    <property type="term" value="F:glycolate dehydrogenase activity"/>
    <property type="evidence" value="ECO:0007669"/>
    <property type="project" value="UniProtKB-EC"/>
</dbReference>
<comment type="catalytic activity">
    <reaction evidence="6">
        <text>glycolate + A = glyoxylate + AH2</text>
        <dbReference type="Rhea" id="RHEA:21264"/>
        <dbReference type="ChEBI" id="CHEBI:13193"/>
        <dbReference type="ChEBI" id="CHEBI:17499"/>
        <dbReference type="ChEBI" id="CHEBI:29805"/>
        <dbReference type="ChEBI" id="CHEBI:36655"/>
        <dbReference type="EC" id="1.1.99.14"/>
    </reaction>
</comment>
<dbReference type="OrthoDB" id="9765258at2"/>
<dbReference type="AlphaFoldDB" id="A0A3N1Y0N7"/>
<dbReference type="PIRSF" id="PIRSF000139">
    <property type="entry name" value="Glc_ox_4Fe-4S"/>
    <property type="match status" value="1"/>
</dbReference>
<feature type="domain" description="4Fe-4S ferredoxin-type" evidence="7">
    <location>
        <begin position="66"/>
        <end position="95"/>
    </location>
</feature>
<dbReference type="GO" id="GO:0046872">
    <property type="term" value="F:metal ion binding"/>
    <property type="evidence" value="ECO:0007669"/>
    <property type="project" value="UniProtKB-UniRule"/>
</dbReference>
<comment type="function">
    <text evidence="6">Component of a complex that catalyzes the oxidation of glycolate to glyoxylate.</text>
</comment>
<dbReference type="SUPFAM" id="SSF54862">
    <property type="entry name" value="4Fe-4S ferredoxins"/>
    <property type="match status" value="1"/>
</dbReference>
<dbReference type="InterPro" id="IPR017896">
    <property type="entry name" value="4Fe4S_Fe-S-bd"/>
</dbReference>
<evidence type="ECO:0000256" key="6">
    <source>
        <dbReference type="PIRNR" id="PIRNR000139"/>
    </source>
</evidence>
<dbReference type="InterPro" id="IPR004017">
    <property type="entry name" value="Cys_rich_dom"/>
</dbReference>
<accession>A0A3N1Y0N7</accession>
<reference evidence="8 9" key="1">
    <citation type="submission" date="2018-11" db="EMBL/GenBank/DDBJ databases">
        <title>Genomic Encyclopedia of Type Strains, Phase IV (KMG-IV): sequencing the most valuable type-strain genomes for metagenomic binning, comparative biology and taxonomic classification.</title>
        <authorList>
            <person name="Goeker M."/>
        </authorList>
    </citation>
    <scope>NUCLEOTIDE SEQUENCE [LARGE SCALE GENOMIC DNA]</scope>
    <source>
        <strain evidence="8 9">DSM 100275</strain>
    </source>
</reference>
<dbReference type="Gene3D" id="1.10.1060.10">
    <property type="entry name" value="Alpha-helical ferredoxin"/>
    <property type="match status" value="1"/>
</dbReference>
<evidence type="ECO:0000256" key="4">
    <source>
        <dbReference type="ARBA" id="ARBA00023004"/>
    </source>
</evidence>
<evidence type="ECO:0000256" key="2">
    <source>
        <dbReference type="ARBA" id="ARBA00022723"/>
    </source>
</evidence>
<sequence>MQTRLAERFRGTALGEEADAILRACVHCGFCLATCPTYQLLGDEDDSPRGRIYLLKQLFEGEAVGERTRLHLDRCLLCRSCETTCPSGVRYHRLLDLGREVLERERPRPLRQRALRALLRAVLPHRTRFAAALALGRALRPLLPGVLREKVPPAAAAAPWPRVQAARRVLLLEGCVQPVLRPAVDAALARVLADLGVEVVRAAQAGCCGAISHHLGAAEAARDLARRNIDAWWPHLEAGAEAVVASASGCGLMLREYGELLGADPAYAERARRLAERVRDPAELVAALDWRRLGRPGAGRRVAFHVPCTLRHGLRAAEQAEALLRGLGFELLPVADAHLCCGSAGTYSLLEPTLAGALRARRLAALTAGGPQEILTANIGCLAHLAAASPVSVRHWLEAVAEGLEGAGAARA</sequence>
<dbReference type="Pfam" id="PF13183">
    <property type="entry name" value="Fer4_8"/>
    <property type="match status" value="1"/>
</dbReference>